<dbReference type="InterPro" id="IPR036291">
    <property type="entry name" value="NAD(P)-bd_dom_sf"/>
</dbReference>
<dbReference type="InterPro" id="IPR050721">
    <property type="entry name" value="Trk_Ktr_HKT_K-transport"/>
</dbReference>
<dbReference type="InterPro" id="IPR003148">
    <property type="entry name" value="RCK_N"/>
</dbReference>
<dbReference type="PROSITE" id="PS51202">
    <property type="entry name" value="RCK_C"/>
    <property type="match status" value="1"/>
</dbReference>
<gene>
    <name evidence="3" type="ORF">NC797_06725</name>
</gene>
<sequence>MKTEKKEFVIIGLGRFGGSLCKELTDTGIEVLAIDKNRELVQEYASIASHAVVVDAIDEGSLNSLGIRNFDCAIISLGDDLESSILATLLLKEMGMKQIWVKARNENHQKVLERIGADRIIHPERDMAKRIAHHIVSDKIVDYIELSKNHSIVEVVASDKIAGKNINDIHIYEEYNCNIIAVKKNEHHLIMLPSPNEKIVEGDILILMGENSDLNRLEVEGV</sequence>
<dbReference type="SUPFAM" id="SSF51735">
    <property type="entry name" value="NAD(P)-binding Rossmann-fold domains"/>
    <property type="match status" value="1"/>
</dbReference>
<feature type="domain" description="RCK N-terminal" evidence="1">
    <location>
        <begin position="5"/>
        <end position="121"/>
    </location>
</feature>
<dbReference type="InterPro" id="IPR036721">
    <property type="entry name" value="RCK_C_sf"/>
</dbReference>
<dbReference type="Pfam" id="PF02254">
    <property type="entry name" value="TrkA_N"/>
    <property type="match status" value="1"/>
</dbReference>
<dbReference type="Proteomes" id="UP001145050">
    <property type="component" value="Unassembled WGS sequence"/>
</dbReference>
<reference evidence="3" key="1">
    <citation type="submission" date="2022-06" db="EMBL/GenBank/DDBJ databases">
        <title>Aquibacillus sp. a new bacterium isolated from soil saline samples.</title>
        <authorList>
            <person name="Galisteo C."/>
            <person name="De La Haba R."/>
            <person name="Sanchez-Porro C."/>
            <person name="Ventosa A."/>
        </authorList>
    </citation>
    <scope>NUCLEOTIDE SEQUENCE</scope>
    <source>
        <strain evidence="3">3ASR75-11</strain>
    </source>
</reference>
<dbReference type="Gene3D" id="3.30.70.1450">
    <property type="entry name" value="Regulator of K+ conductance, C-terminal domain"/>
    <property type="match status" value="1"/>
</dbReference>
<dbReference type="SUPFAM" id="SSF116726">
    <property type="entry name" value="TrkA C-terminal domain-like"/>
    <property type="match status" value="1"/>
</dbReference>
<dbReference type="InterPro" id="IPR006037">
    <property type="entry name" value="RCK_C"/>
</dbReference>
<dbReference type="GO" id="GO:0006813">
    <property type="term" value="P:potassium ion transport"/>
    <property type="evidence" value="ECO:0007669"/>
    <property type="project" value="InterPro"/>
</dbReference>
<dbReference type="AlphaFoldDB" id="A0A9X3WUG4"/>
<proteinExistence type="predicted"/>
<evidence type="ECO:0000259" key="2">
    <source>
        <dbReference type="PROSITE" id="PS51202"/>
    </source>
</evidence>
<dbReference type="PANTHER" id="PTHR43833:SF7">
    <property type="entry name" value="KTR SYSTEM POTASSIUM UPTAKE PROTEIN C"/>
    <property type="match status" value="1"/>
</dbReference>
<feature type="domain" description="RCK C-terminal" evidence="2">
    <location>
        <begin position="138"/>
        <end position="222"/>
    </location>
</feature>
<dbReference type="PANTHER" id="PTHR43833">
    <property type="entry name" value="POTASSIUM CHANNEL PROTEIN 2-RELATED-RELATED"/>
    <property type="match status" value="1"/>
</dbReference>
<name>A0A9X3WUG4_9BACI</name>
<accession>A0A9X3WUG4</accession>
<dbReference type="PROSITE" id="PS51201">
    <property type="entry name" value="RCK_N"/>
    <property type="match status" value="1"/>
</dbReference>
<dbReference type="Gene3D" id="3.40.50.720">
    <property type="entry name" value="NAD(P)-binding Rossmann-like Domain"/>
    <property type="match status" value="1"/>
</dbReference>
<dbReference type="GO" id="GO:0008324">
    <property type="term" value="F:monoatomic cation transmembrane transporter activity"/>
    <property type="evidence" value="ECO:0007669"/>
    <property type="project" value="InterPro"/>
</dbReference>
<keyword evidence="4" id="KW-1185">Reference proteome</keyword>
<evidence type="ECO:0000313" key="3">
    <source>
        <dbReference type="EMBL" id="MDC3424201.1"/>
    </source>
</evidence>
<dbReference type="RefSeq" id="WP_272435999.1">
    <property type="nucleotide sequence ID" value="NZ_JAMQKB010000004.1"/>
</dbReference>
<comment type="caution">
    <text evidence="3">The sequence shown here is derived from an EMBL/GenBank/DDBJ whole genome shotgun (WGS) entry which is preliminary data.</text>
</comment>
<protein>
    <submittedName>
        <fullName evidence="3">TrkA family potassium uptake protein</fullName>
    </submittedName>
</protein>
<organism evidence="3 4">
    <name type="scientific">Terrihalobacillus insolitus</name>
    <dbReference type="NCBI Taxonomy" id="2950438"/>
    <lineage>
        <taxon>Bacteria</taxon>
        <taxon>Bacillati</taxon>
        <taxon>Bacillota</taxon>
        <taxon>Bacilli</taxon>
        <taxon>Bacillales</taxon>
        <taxon>Bacillaceae</taxon>
        <taxon>Terrihalobacillus</taxon>
    </lineage>
</organism>
<dbReference type="EMBL" id="JAMQKB010000004">
    <property type="protein sequence ID" value="MDC3424201.1"/>
    <property type="molecule type" value="Genomic_DNA"/>
</dbReference>
<dbReference type="Pfam" id="PF02080">
    <property type="entry name" value="TrkA_C"/>
    <property type="match status" value="1"/>
</dbReference>
<evidence type="ECO:0000259" key="1">
    <source>
        <dbReference type="PROSITE" id="PS51201"/>
    </source>
</evidence>
<evidence type="ECO:0000313" key="4">
    <source>
        <dbReference type="Proteomes" id="UP001145050"/>
    </source>
</evidence>